<accession>A0A2J8HU96</accession>
<dbReference type="AlphaFoldDB" id="A0A2J8HU96"/>
<gene>
    <name evidence="2" type="ORF">C1N32_19700</name>
</gene>
<dbReference type="Proteomes" id="UP000236449">
    <property type="component" value="Unassembled WGS sequence"/>
</dbReference>
<feature type="region of interest" description="Disordered" evidence="1">
    <location>
        <begin position="201"/>
        <end position="248"/>
    </location>
</feature>
<comment type="caution">
    <text evidence="2">The sequence shown here is derived from an EMBL/GenBank/DDBJ whole genome shotgun (WGS) entry which is preliminary data.</text>
</comment>
<feature type="region of interest" description="Disordered" evidence="1">
    <location>
        <begin position="122"/>
        <end position="145"/>
    </location>
</feature>
<reference evidence="2 3" key="1">
    <citation type="submission" date="2018-01" db="EMBL/GenBank/DDBJ databases">
        <title>Draft genome sequences of six Vibrio diazotrophicus strains isolated from deep-sea sediments of the Baltic Sea.</title>
        <authorList>
            <person name="Castillo D."/>
            <person name="Vandieken V."/>
            <person name="Chiang O."/>
            <person name="Middelboe M."/>
        </authorList>
    </citation>
    <scope>NUCLEOTIDE SEQUENCE [LARGE SCALE GENOMIC DNA]</scope>
    <source>
        <strain evidence="2 3">60.27F</strain>
    </source>
</reference>
<proteinExistence type="predicted"/>
<sequence length="248" mass="26655">MIISVPTNNQAYLTTQNIVTADVNKPSTAVNNIDERVNAVVDDNEQTSIKIADRLAERSNLPAYQQKEAQNTLAHMQNTKSVLSEMESVASQLNEAIDQDDAQGNEKIAQLRAQLKDLNKQLKDAHTPEASGSSTSATGEEKEVKVKFNSSEISSIAETLSKIELTEDSKPIAKQHLSGDAGLMSQLAKTRAELDTQLQDAYASHSTADSQSVQQASTASKSTMLEPNGAQQLTGTQTTPEVAVSILS</sequence>
<name>A0A2J8HU96_VIBDI</name>
<protein>
    <submittedName>
        <fullName evidence="2">Uncharacterized protein</fullName>
    </submittedName>
</protein>
<organism evidence="2 3">
    <name type="scientific">Vibrio diazotrophicus</name>
    <dbReference type="NCBI Taxonomy" id="685"/>
    <lineage>
        <taxon>Bacteria</taxon>
        <taxon>Pseudomonadati</taxon>
        <taxon>Pseudomonadota</taxon>
        <taxon>Gammaproteobacteria</taxon>
        <taxon>Vibrionales</taxon>
        <taxon>Vibrionaceae</taxon>
        <taxon>Vibrio</taxon>
    </lineage>
</organism>
<evidence type="ECO:0000313" key="2">
    <source>
        <dbReference type="EMBL" id="PNI01852.1"/>
    </source>
</evidence>
<dbReference type="EMBL" id="POSK01000018">
    <property type="protein sequence ID" value="PNI01852.1"/>
    <property type="molecule type" value="Genomic_DNA"/>
</dbReference>
<dbReference type="RefSeq" id="WP_102967163.1">
    <property type="nucleotide sequence ID" value="NZ_POSK01000018.1"/>
</dbReference>
<evidence type="ECO:0000313" key="3">
    <source>
        <dbReference type="Proteomes" id="UP000236449"/>
    </source>
</evidence>
<feature type="compositionally biased region" description="Polar residues" evidence="1">
    <location>
        <begin position="201"/>
        <end position="240"/>
    </location>
</feature>
<evidence type="ECO:0000256" key="1">
    <source>
        <dbReference type="SAM" id="MobiDB-lite"/>
    </source>
</evidence>